<dbReference type="Proteomes" id="UP000314294">
    <property type="component" value="Unassembled WGS sequence"/>
</dbReference>
<name>A0A4Z2JCU1_9TELE</name>
<dbReference type="EMBL" id="SRLO01000007">
    <property type="protein sequence ID" value="TNN88029.1"/>
    <property type="molecule type" value="Genomic_DNA"/>
</dbReference>
<evidence type="ECO:0000256" key="1">
    <source>
        <dbReference type="SAM" id="MobiDB-lite"/>
    </source>
</evidence>
<organism evidence="2 3">
    <name type="scientific">Liparis tanakae</name>
    <name type="common">Tanaka's snailfish</name>
    <dbReference type="NCBI Taxonomy" id="230148"/>
    <lineage>
        <taxon>Eukaryota</taxon>
        <taxon>Metazoa</taxon>
        <taxon>Chordata</taxon>
        <taxon>Craniata</taxon>
        <taxon>Vertebrata</taxon>
        <taxon>Euteleostomi</taxon>
        <taxon>Actinopterygii</taxon>
        <taxon>Neopterygii</taxon>
        <taxon>Teleostei</taxon>
        <taxon>Neoteleostei</taxon>
        <taxon>Acanthomorphata</taxon>
        <taxon>Eupercaria</taxon>
        <taxon>Perciformes</taxon>
        <taxon>Cottioidei</taxon>
        <taxon>Cottales</taxon>
        <taxon>Liparidae</taxon>
        <taxon>Liparis</taxon>
    </lineage>
</organism>
<feature type="region of interest" description="Disordered" evidence="1">
    <location>
        <begin position="8"/>
        <end position="66"/>
    </location>
</feature>
<sequence>MKNLCFQLSHHNPWDRERERQTERDTEQMGRKTSVQQKSGRIVNEGTAVQKSRGREGRCGGGTAGRESEMQIRCPLLSPIRHWRHQLGRNNLDAAKWVYRERYDLAGAELQGTEMVTLWGTMTVRI</sequence>
<dbReference type="AlphaFoldDB" id="A0A4Z2JCU1"/>
<protein>
    <submittedName>
        <fullName evidence="2">Uncharacterized protein</fullName>
    </submittedName>
</protein>
<feature type="compositionally biased region" description="Basic and acidic residues" evidence="1">
    <location>
        <begin position="12"/>
        <end position="30"/>
    </location>
</feature>
<gene>
    <name evidence="2" type="ORF">EYF80_001610</name>
</gene>
<evidence type="ECO:0000313" key="3">
    <source>
        <dbReference type="Proteomes" id="UP000314294"/>
    </source>
</evidence>
<accession>A0A4Z2JCU1</accession>
<evidence type="ECO:0000313" key="2">
    <source>
        <dbReference type="EMBL" id="TNN88029.1"/>
    </source>
</evidence>
<comment type="caution">
    <text evidence="2">The sequence shown here is derived from an EMBL/GenBank/DDBJ whole genome shotgun (WGS) entry which is preliminary data.</text>
</comment>
<proteinExistence type="predicted"/>
<keyword evidence="3" id="KW-1185">Reference proteome</keyword>
<reference evidence="2 3" key="1">
    <citation type="submission" date="2019-03" db="EMBL/GenBank/DDBJ databases">
        <title>First draft genome of Liparis tanakae, snailfish: a comprehensive survey of snailfish specific genes.</title>
        <authorList>
            <person name="Kim W."/>
            <person name="Song I."/>
            <person name="Jeong J.-H."/>
            <person name="Kim D."/>
            <person name="Kim S."/>
            <person name="Ryu S."/>
            <person name="Song J.Y."/>
            <person name="Lee S.K."/>
        </authorList>
    </citation>
    <scope>NUCLEOTIDE SEQUENCE [LARGE SCALE GENOMIC DNA]</scope>
    <source>
        <tissue evidence="2">Muscle</tissue>
    </source>
</reference>